<keyword evidence="4 8" id="KW-0479">Metal-binding</keyword>
<dbReference type="Proteomes" id="UP000219286">
    <property type="component" value="Unassembled WGS sequence"/>
</dbReference>
<evidence type="ECO:0000256" key="3">
    <source>
        <dbReference type="ARBA" id="ARBA00022617"/>
    </source>
</evidence>
<reference evidence="10 11" key="1">
    <citation type="journal article" date="2015" name="Genome Announc.">
        <title>Genome sequence and annotation of Trichoderma parareesei, the ancestor of the cellulase producer Trichoderma reesei.</title>
        <authorList>
            <person name="Yang D."/>
            <person name="Pomraning K."/>
            <person name="Kopchinskiy A."/>
            <person name="Karimi Aghcheh R."/>
            <person name="Atanasova L."/>
            <person name="Chenthamara K."/>
            <person name="Baker S.E."/>
            <person name="Zhang R."/>
            <person name="Shen Q."/>
            <person name="Freitag M."/>
            <person name="Kubicek C.P."/>
            <person name="Druzhinina I.S."/>
        </authorList>
    </citation>
    <scope>NUCLEOTIDE SEQUENCE [LARGE SCALE GENOMIC DNA]</scope>
    <source>
        <strain evidence="10 11">CBS 125925</strain>
    </source>
</reference>
<keyword evidence="3 8" id="KW-0349">Heme</keyword>
<evidence type="ECO:0000256" key="4">
    <source>
        <dbReference type="ARBA" id="ARBA00022723"/>
    </source>
</evidence>
<dbReference type="GO" id="GO:0005506">
    <property type="term" value="F:iron ion binding"/>
    <property type="evidence" value="ECO:0007669"/>
    <property type="project" value="InterPro"/>
</dbReference>
<keyword evidence="7 9" id="KW-0503">Monooxygenase</keyword>
<dbReference type="Gene3D" id="1.10.630.10">
    <property type="entry name" value="Cytochrome P450"/>
    <property type="match status" value="1"/>
</dbReference>
<dbReference type="GO" id="GO:0004497">
    <property type="term" value="F:monooxygenase activity"/>
    <property type="evidence" value="ECO:0007669"/>
    <property type="project" value="UniProtKB-KW"/>
</dbReference>
<evidence type="ECO:0000256" key="2">
    <source>
        <dbReference type="ARBA" id="ARBA00010617"/>
    </source>
</evidence>
<dbReference type="CDD" id="cd11058">
    <property type="entry name" value="CYP60B-like"/>
    <property type="match status" value="1"/>
</dbReference>
<dbReference type="InterPro" id="IPR036396">
    <property type="entry name" value="Cyt_P450_sf"/>
</dbReference>
<dbReference type="PANTHER" id="PTHR24305">
    <property type="entry name" value="CYTOCHROME P450"/>
    <property type="match status" value="1"/>
</dbReference>
<keyword evidence="6 8" id="KW-0408">Iron</keyword>
<dbReference type="PROSITE" id="PS00086">
    <property type="entry name" value="CYTOCHROME_P450"/>
    <property type="match status" value="1"/>
</dbReference>
<comment type="cofactor">
    <cofactor evidence="1 8">
        <name>heme</name>
        <dbReference type="ChEBI" id="CHEBI:30413"/>
    </cofactor>
</comment>
<accession>A0A2H2ZJ25</accession>
<dbReference type="SUPFAM" id="SSF48264">
    <property type="entry name" value="Cytochrome P450"/>
    <property type="match status" value="1"/>
</dbReference>
<dbReference type="InterPro" id="IPR050121">
    <property type="entry name" value="Cytochrome_P450_monoxygenase"/>
</dbReference>
<comment type="caution">
    <text evidence="10">The sequence shown here is derived from an EMBL/GenBank/DDBJ whole genome shotgun (WGS) entry which is preliminary data.</text>
</comment>
<evidence type="ECO:0000256" key="7">
    <source>
        <dbReference type="ARBA" id="ARBA00023033"/>
    </source>
</evidence>
<dbReference type="InterPro" id="IPR002401">
    <property type="entry name" value="Cyt_P450_E_grp-I"/>
</dbReference>
<dbReference type="EMBL" id="LFMI01000285">
    <property type="protein sequence ID" value="OTA02156.1"/>
    <property type="molecule type" value="Genomic_DNA"/>
</dbReference>
<dbReference type="PANTHER" id="PTHR24305:SF230">
    <property type="entry name" value="P450, PUTATIVE (EUROFUNG)-RELATED"/>
    <property type="match status" value="1"/>
</dbReference>
<keyword evidence="5 9" id="KW-0560">Oxidoreductase</keyword>
<proteinExistence type="inferred from homology"/>
<evidence type="ECO:0008006" key="12">
    <source>
        <dbReference type="Google" id="ProtNLM"/>
    </source>
</evidence>
<protein>
    <recommendedName>
        <fullName evidence="12">Cytochrome P450</fullName>
    </recommendedName>
</protein>
<dbReference type="Pfam" id="PF00067">
    <property type="entry name" value="p450"/>
    <property type="match status" value="1"/>
</dbReference>
<feature type="binding site" description="axial binding residue" evidence="8">
    <location>
        <position position="465"/>
    </location>
    <ligand>
        <name>heme</name>
        <dbReference type="ChEBI" id="CHEBI:30413"/>
    </ligand>
    <ligandPart>
        <name>Fe</name>
        <dbReference type="ChEBI" id="CHEBI:18248"/>
    </ligandPart>
</feature>
<evidence type="ECO:0000256" key="5">
    <source>
        <dbReference type="ARBA" id="ARBA00023002"/>
    </source>
</evidence>
<keyword evidence="11" id="KW-1185">Reference proteome</keyword>
<dbReference type="PRINTS" id="PR00463">
    <property type="entry name" value="EP450I"/>
</dbReference>
<dbReference type="OrthoDB" id="1470350at2759"/>
<name>A0A2H2ZJ25_TRIPA</name>
<evidence type="ECO:0000256" key="8">
    <source>
        <dbReference type="PIRSR" id="PIRSR602401-1"/>
    </source>
</evidence>
<comment type="similarity">
    <text evidence="2 9">Belongs to the cytochrome P450 family.</text>
</comment>
<evidence type="ECO:0000256" key="6">
    <source>
        <dbReference type="ARBA" id="ARBA00023004"/>
    </source>
</evidence>
<evidence type="ECO:0000256" key="1">
    <source>
        <dbReference type="ARBA" id="ARBA00001971"/>
    </source>
</evidence>
<dbReference type="AlphaFoldDB" id="A0A2H2ZJ25"/>
<sequence>MAILTHNVAPMLPLKPTLVIPLLMVISVTTSDTSRDHGEWGSLTKEQGLLYVGYTIIYNLFFHPLRHFPGPKLWAIHYGFYARLELSGDAHKLLIPLHQKYGPVIRVAPDHLVFCHPDAINDLSGHRKAGQLENGKEIARNLLVPHTIFSADRENHTRIRKSMANGFSNQAMLDQQPLIMTYVQKLFEKLDEESANGGKIDIAARYNWTTFDIIGDLAFGEPFGCLENSMYHPWVEMVFDGVKNVSVDATFRRMPLLYKGLVMLTPKAMLEKFKQHSRLSEQKVRKRLDTVTDRKDFIAAMKSKKGKDEVTLQELIANMALLIIAGSETTAVALMGATYYLGRNPEPLKKLCDEVRSSFTSEDEIDLVSVGRLNYMLAVLDEAMRLHSPVPGTTPRTINEKGDVIAGYWVPPGTHIDIWYWTMFHYPEFWTQPEEFIPERWLGDSRFANDQKRIFTPFSVGPRVCIGKNLAYAEMRLILARLIWRYDIELVDESIGWDTRSKVYIAWQKGPLYIRLKPRARTA</sequence>
<gene>
    <name evidence="10" type="ORF">A9Z42_0024960</name>
</gene>
<dbReference type="GO" id="GO:0020037">
    <property type="term" value="F:heme binding"/>
    <property type="evidence" value="ECO:0007669"/>
    <property type="project" value="InterPro"/>
</dbReference>
<dbReference type="InterPro" id="IPR001128">
    <property type="entry name" value="Cyt_P450"/>
</dbReference>
<evidence type="ECO:0000256" key="9">
    <source>
        <dbReference type="RuleBase" id="RU000461"/>
    </source>
</evidence>
<evidence type="ECO:0000313" key="11">
    <source>
        <dbReference type="Proteomes" id="UP000219286"/>
    </source>
</evidence>
<dbReference type="GO" id="GO:0016705">
    <property type="term" value="F:oxidoreductase activity, acting on paired donors, with incorporation or reduction of molecular oxygen"/>
    <property type="evidence" value="ECO:0007669"/>
    <property type="project" value="InterPro"/>
</dbReference>
<dbReference type="PRINTS" id="PR00385">
    <property type="entry name" value="P450"/>
</dbReference>
<dbReference type="InterPro" id="IPR017972">
    <property type="entry name" value="Cyt_P450_CS"/>
</dbReference>
<organism evidence="10 11">
    <name type="scientific">Trichoderma parareesei</name>
    <name type="common">Filamentous fungus</name>
    <dbReference type="NCBI Taxonomy" id="858221"/>
    <lineage>
        <taxon>Eukaryota</taxon>
        <taxon>Fungi</taxon>
        <taxon>Dikarya</taxon>
        <taxon>Ascomycota</taxon>
        <taxon>Pezizomycotina</taxon>
        <taxon>Sordariomycetes</taxon>
        <taxon>Hypocreomycetidae</taxon>
        <taxon>Hypocreales</taxon>
        <taxon>Hypocreaceae</taxon>
        <taxon>Trichoderma</taxon>
    </lineage>
</organism>
<evidence type="ECO:0000313" key="10">
    <source>
        <dbReference type="EMBL" id="OTA02156.1"/>
    </source>
</evidence>